<comment type="caution">
    <text evidence="1">The sequence shown here is derived from an EMBL/GenBank/DDBJ whole genome shotgun (WGS) entry which is preliminary data.</text>
</comment>
<dbReference type="EMBL" id="SRLO01000010">
    <property type="protein sequence ID" value="TNN87520.1"/>
    <property type="molecule type" value="Genomic_DNA"/>
</dbReference>
<gene>
    <name evidence="1" type="ORF">EYF80_002237</name>
</gene>
<evidence type="ECO:0000313" key="1">
    <source>
        <dbReference type="EMBL" id="TNN87520.1"/>
    </source>
</evidence>
<keyword evidence="2" id="KW-1185">Reference proteome</keyword>
<dbReference type="AlphaFoldDB" id="A0A4Z2JBK5"/>
<accession>A0A4Z2JBK5</accession>
<proteinExistence type="predicted"/>
<sequence length="61" mass="7079">MRSVVYEHFIGTGTTLDTDIFTLMPPPYLVLMESLHRGPQRRHMVRQGLVVRRQVLGQWGT</sequence>
<evidence type="ECO:0000313" key="2">
    <source>
        <dbReference type="Proteomes" id="UP000314294"/>
    </source>
</evidence>
<dbReference type="OrthoDB" id="8062037at2759"/>
<dbReference type="Proteomes" id="UP000314294">
    <property type="component" value="Unassembled WGS sequence"/>
</dbReference>
<protein>
    <submittedName>
        <fullName evidence="1">Uncharacterized protein</fullName>
    </submittedName>
</protein>
<organism evidence="1 2">
    <name type="scientific">Liparis tanakae</name>
    <name type="common">Tanaka's snailfish</name>
    <dbReference type="NCBI Taxonomy" id="230148"/>
    <lineage>
        <taxon>Eukaryota</taxon>
        <taxon>Metazoa</taxon>
        <taxon>Chordata</taxon>
        <taxon>Craniata</taxon>
        <taxon>Vertebrata</taxon>
        <taxon>Euteleostomi</taxon>
        <taxon>Actinopterygii</taxon>
        <taxon>Neopterygii</taxon>
        <taxon>Teleostei</taxon>
        <taxon>Neoteleostei</taxon>
        <taxon>Acanthomorphata</taxon>
        <taxon>Eupercaria</taxon>
        <taxon>Perciformes</taxon>
        <taxon>Cottioidei</taxon>
        <taxon>Cottales</taxon>
        <taxon>Liparidae</taxon>
        <taxon>Liparis</taxon>
    </lineage>
</organism>
<reference evidence="1 2" key="1">
    <citation type="submission" date="2019-03" db="EMBL/GenBank/DDBJ databases">
        <title>First draft genome of Liparis tanakae, snailfish: a comprehensive survey of snailfish specific genes.</title>
        <authorList>
            <person name="Kim W."/>
            <person name="Song I."/>
            <person name="Jeong J.-H."/>
            <person name="Kim D."/>
            <person name="Kim S."/>
            <person name="Ryu S."/>
            <person name="Song J.Y."/>
            <person name="Lee S.K."/>
        </authorList>
    </citation>
    <scope>NUCLEOTIDE SEQUENCE [LARGE SCALE GENOMIC DNA]</scope>
    <source>
        <tissue evidence="1">Muscle</tissue>
    </source>
</reference>
<name>A0A4Z2JBK5_9TELE</name>